<dbReference type="Proteomes" id="UP000003688">
    <property type="component" value="Unassembled WGS sequence"/>
</dbReference>
<organism evidence="2 3">
    <name type="scientific">Pedosphaera parvula (strain Ellin514)</name>
    <dbReference type="NCBI Taxonomy" id="320771"/>
    <lineage>
        <taxon>Bacteria</taxon>
        <taxon>Pseudomonadati</taxon>
        <taxon>Verrucomicrobiota</taxon>
        <taxon>Pedosphaerae</taxon>
        <taxon>Pedosphaerales</taxon>
        <taxon>Pedosphaeraceae</taxon>
        <taxon>Pedosphaera</taxon>
    </lineage>
</organism>
<name>B9XFG8_PEDPL</name>
<dbReference type="CDD" id="cd09159">
    <property type="entry name" value="PLDc_ybhO_like_2"/>
    <property type="match status" value="1"/>
</dbReference>
<dbReference type="InterPro" id="IPR025202">
    <property type="entry name" value="PLD-like_dom"/>
</dbReference>
<dbReference type="PANTHER" id="PTHR21248">
    <property type="entry name" value="CARDIOLIPIN SYNTHASE"/>
    <property type="match status" value="1"/>
</dbReference>
<dbReference type="GO" id="GO:0032049">
    <property type="term" value="P:cardiolipin biosynthetic process"/>
    <property type="evidence" value="ECO:0007669"/>
    <property type="project" value="UniProtKB-ARBA"/>
</dbReference>
<evidence type="ECO:0000313" key="3">
    <source>
        <dbReference type="Proteomes" id="UP000003688"/>
    </source>
</evidence>
<dbReference type="CDD" id="cd09110">
    <property type="entry name" value="PLDc_CLS_1"/>
    <property type="match status" value="1"/>
</dbReference>
<keyword evidence="3" id="KW-1185">Reference proteome</keyword>
<dbReference type="PROSITE" id="PS50035">
    <property type="entry name" value="PLD"/>
    <property type="match status" value="2"/>
</dbReference>
<dbReference type="PANTHER" id="PTHR21248:SF23">
    <property type="entry name" value="CARDIOLIPIN SYNTHASE B"/>
    <property type="match status" value="1"/>
</dbReference>
<feature type="domain" description="PLD phosphodiesterase" evidence="1">
    <location>
        <begin position="101"/>
        <end position="128"/>
    </location>
</feature>
<proteinExistence type="predicted"/>
<protein>
    <submittedName>
        <fullName evidence="2">Phospholipase D/Transphosphatidylase</fullName>
    </submittedName>
</protein>
<dbReference type="AlphaFoldDB" id="B9XFG8"/>
<sequence>MLLLNSNCYNWLCTGNDVFPAMLEAIHSAQKSIRLETYIYSDDSVGEKFRQALIQACQRGIKVKVMVDSLGSQRLRSDYWQPLIAAGGEARWFNPNRLKRFGFRDHRKMLVCDEEVAFVGGFNIAKEYEGDGIKTGWYDLGLRIENSLAADLAATFDEMFGRAYTSHKRFAQWRKSSAKKDIIKQDGELLLSGPGRGSPFKRALRTDLMHARSVQIIAAYFVPTRKIRRDLFRIARRGGRVQLILAGKSDVTLSQLAGQSLYRRMLRAGIEIYEYQPQILHAKMILVDDVVYVGSSNLDPRSLYINYEFMLRFKNDDLADEARSLFENNLQNCRQIELEAWRKSRSWWERFKQRWAYFIIARADPIIARWQAKWIPS</sequence>
<dbReference type="Pfam" id="PF13091">
    <property type="entry name" value="PLDc_2"/>
    <property type="match status" value="2"/>
</dbReference>
<feature type="domain" description="PLD phosphodiesterase" evidence="1">
    <location>
        <begin position="276"/>
        <end position="302"/>
    </location>
</feature>
<comment type="caution">
    <text evidence="2">The sequence shown here is derived from an EMBL/GenBank/DDBJ whole genome shotgun (WGS) entry which is preliminary data.</text>
</comment>
<dbReference type="SMART" id="SM00155">
    <property type="entry name" value="PLDc"/>
    <property type="match status" value="2"/>
</dbReference>
<evidence type="ECO:0000313" key="2">
    <source>
        <dbReference type="EMBL" id="EEF61332.1"/>
    </source>
</evidence>
<dbReference type="InterPro" id="IPR001736">
    <property type="entry name" value="PLipase_D/transphosphatidylase"/>
</dbReference>
<reference evidence="2 3" key="1">
    <citation type="journal article" date="2011" name="J. Bacteriol.">
        <title>Genome sequence of 'Pedosphaera parvula' Ellin514, an aerobic Verrucomicrobial isolate from pasture soil.</title>
        <authorList>
            <person name="Kant R."/>
            <person name="van Passel M.W."/>
            <person name="Sangwan P."/>
            <person name="Palva A."/>
            <person name="Lucas S."/>
            <person name="Copeland A."/>
            <person name="Lapidus A."/>
            <person name="Glavina Del Rio T."/>
            <person name="Dalin E."/>
            <person name="Tice H."/>
            <person name="Bruce D."/>
            <person name="Goodwin L."/>
            <person name="Pitluck S."/>
            <person name="Chertkov O."/>
            <person name="Larimer F.W."/>
            <person name="Land M.L."/>
            <person name="Hauser L."/>
            <person name="Brettin T.S."/>
            <person name="Detter J.C."/>
            <person name="Han S."/>
            <person name="de Vos W.M."/>
            <person name="Janssen P.H."/>
            <person name="Smidt H."/>
        </authorList>
    </citation>
    <scope>NUCLEOTIDE SEQUENCE [LARGE SCALE GENOMIC DNA]</scope>
    <source>
        <strain evidence="2 3">Ellin514</strain>
    </source>
</reference>
<dbReference type="Gene3D" id="3.30.870.10">
    <property type="entry name" value="Endonuclease Chain A"/>
    <property type="match status" value="2"/>
</dbReference>
<dbReference type="SUPFAM" id="SSF56024">
    <property type="entry name" value="Phospholipase D/nuclease"/>
    <property type="match status" value="2"/>
</dbReference>
<gene>
    <name evidence="2" type="ORF">Cflav_PD4353</name>
</gene>
<dbReference type="STRING" id="320771.Cflav_PD4353"/>
<accession>B9XFG8</accession>
<evidence type="ECO:0000259" key="1">
    <source>
        <dbReference type="PROSITE" id="PS50035"/>
    </source>
</evidence>
<dbReference type="GO" id="GO:0008808">
    <property type="term" value="F:cardiolipin synthase activity"/>
    <property type="evidence" value="ECO:0007669"/>
    <property type="project" value="TreeGrafter"/>
</dbReference>
<dbReference type="EMBL" id="ABOX02000010">
    <property type="protein sequence ID" value="EEF61332.1"/>
    <property type="molecule type" value="Genomic_DNA"/>
</dbReference>
<dbReference type="GO" id="GO:0016020">
    <property type="term" value="C:membrane"/>
    <property type="evidence" value="ECO:0007669"/>
    <property type="project" value="TreeGrafter"/>
</dbReference>